<keyword evidence="2" id="KW-0812">Transmembrane</keyword>
<keyword evidence="4" id="KW-1185">Reference proteome</keyword>
<organism evidence="3 4">
    <name type="scientific">Phlyctema vagabunda</name>
    <dbReference type="NCBI Taxonomy" id="108571"/>
    <lineage>
        <taxon>Eukaryota</taxon>
        <taxon>Fungi</taxon>
        <taxon>Dikarya</taxon>
        <taxon>Ascomycota</taxon>
        <taxon>Pezizomycotina</taxon>
        <taxon>Leotiomycetes</taxon>
        <taxon>Helotiales</taxon>
        <taxon>Dermateaceae</taxon>
        <taxon>Phlyctema</taxon>
    </lineage>
</organism>
<feature type="transmembrane region" description="Helical" evidence="2">
    <location>
        <begin position="137"/>
        <end position="167"/>
    </location>
</feature>
<name>A0ABR4PHP1_9HELO</name>
<accession>A0ABR4PHP1</accession>
<feature type="region of interest" description="Disordered" evidence="1">
    <location>
        <begin position="258"/>
        <end position="290"/>
    </location>
</feature>
<evidence type="ECO:0008006" key="5">
    <source>
        <dbReference type="Google" id="ProtNLM"/>
    </source>
</evidence>
<dbReference type="EMBL" id="JBFCZG010000004">
    <property type="protein sequence ID" value="KAL3422850.1"/>
    <property type="molecule type" value="Genomic_DNA"/>
</dbReference>
<proteinExistence type="predicted"/>
<feature type="compositionally biased region" description="Low complexity" evidence="1">
    <location>
        <begin position="1"/>
        <end position="22"/>
    </location>
</feature>
<feature type="region of interest" description="Disordered" evidence="1">
    <location>
        <begin position="1"/>
        <end position="24"/>
    </location>
</feature>
<evidence type="ECO:0000313" key="3">
    <source>
        <dbReference type="EMBL" id="KAL3422850.1"/>
    </source>
</evidence>
<gene>
    <name evidence="3" type="ORF">PVAG01_04597</name>
</gene>
<comment type="caution">
    <text evidence="3">The sequence shown here is derived from an EMBL/GenBank/DDBJ whole genome shotgun (WGS) entry which is preliminary data.</text>
</comment>
<dbReference type="Proteomes" id="UP001629113">
    <property type="component" value="Unassembled WGS sequence"/>
</dbReference>
<feature type="compositionally biased region" description="Acidic residues" evidence="1">
    <location>
        <begin position="281"/>
        <end position="290"/>
    </location>
</feature>
<keyword evidence="2" id="KW-0472">Membrane</keyword>
<keyword evidence="2" id="KW-1133">Transmembrane helix</keyword>
<feature type="transmembrane region" description="Helical" evidence="2">
    <location>
        <begin position="71"/>
        <end position="93"/>
    </location>
</feature>
<feature type="compositionally biased region" description="Basic and acidic residues" evidence="1">
    <location>
        <begin position="261"/>
        <end position="280"/>
    </location>
</feature>
<sequence>MASSTSCLSSSTDTGSKSHQSSTSDRPRFCLFVSWGVQVLVLLASVVLLSLEFEASMKRENNRTREIPKWIIFNLVVAILLLSVTGLELAISSVMTQLPWRVQRFMISGSMKLVFAVAVVAWEFVTLSGEDDGEKKIASMTIVVTALNCVVLFVSASTLIYLIGLYLSTRAPTTARSEPQDEESRTTRLLPASQITLPRPPTIILTTDTETKSIYDEIPGSPDVEDKCESEAADRRRTAWPLTAHPISRERSSCFWASEQDVERGEGGGKAAEQRRRSWSEDFDLPSDYM</sequence>
<protein>
    <recommendedName>
        <fullName evidence="5">Transmembrane protein</fullName>
    </recommendedName>
</protein>
<evidence type="ECO:0000313" key="4">
    <source>
        <dbReference type="Proteomes" id="UP001629113"/>
    </source>
</evidence>
<feature type="transmembrane region" description="Helical" evidence="2">
    <location>
        <begin position="105"/>
        <end position="125"/>
    </location>
</feature>
<evidence type="ECO:0000256" key="1">
    <source>
        <dbReference type="SAM" id="MobiDB-lite"/>
    </source>
</evidence>
<reference evidence="3 4" key="1">
    <citation type="submission" date="2024-06" db="EMBL/GenBank/DDBJ databases">
        <title>Complete genome of Phlyctema vagabunda strain 19-DSS-EL-015.</title>
        <authorList>
            <person name="Fiorenzani C."/>
        </authorList>
    </citation>
    <scope>NUCLEOTIDE SEQUENCE [LARGE SCALE GENOMIC DNA]</scope>
    <source>
        <strain evidence="3 4">19-DSS-EL-015</strain>
    </source>
</reference>
<feature type="transmembrane region" description="Helical" evidence="2">
    <location>
        <begin position="29"/>
        <end position="51"/>
    </location>
</feature>
<evidence type="ECO:0000256" key="2">
    <source>
        <dbReference type="SAM" id="Phobius"/>
    </source>
</evidence>